<dbReference type="GO" id="GO:0005737">
    <property type="term" value="C:cytoplasm"/>
    <property type="evidence" value="ECO:0007669"/>
    <property type="project" value="TreeGrafter"/>
</dbReference>
<evidence type="ECO:0000313" key="3">
    <source>
        <dbReference type="Proteomes" id="UP000001876"/>
    </source>
</evidence>
<evidence type="ECO:0000259" key="1">
    <source>
        <dbReference type="PROSITE" id="PS50404"/>
    </source>
</evidence>
<dbReference type="KEGG" id="mpp:MICPUCDRAFT_53677"/>
<dbReference type="AlphaFoldDB" id="C1N7F6"/>
<dbReference type="GO" id="GO:0006414">
    <property type="term" value="P:translational elongation"/>
    <property type="evidence" value="ECO:0007669"/>
    <property type="project" value="TreeGrafter"/>
</dbReference>
<evidence type="ECO:0000313" key="2">
    <source>
        <dbReference type="EMBL" id="EEH52101.1"/>
    </source>
</evidence>
<dbReference type="PANTHER" id="PTHR43986:SF1">
    <property type="entry name" value="ELONGATION FACTOR 1-GAMMA"/>
    <property type="match status" value="1"/>
</dbReference>
<organism evidence="3">
    <name type="scientific">Micromonas pusilla (strain CCMP1545)</name>
    <name type="common">Picoplanktonic green alga</name>
    <dbReference type="NCBI Taxonomy" id="564608"/>
    <lineage>
        <taxon>Eukaryota</taxon>
        <taxon>Viridiplantae</taxon>
        <taxon>Chlorophyta</taxon>
        <taxon>Mamiellophyceae</taxon>
        <taxon>Mamiellales</taxon>
        <taxon>Mamiellaceae</taxon>
        <taxon>Micromonas</taxon>
    </lineage>
</organism>
<dbReference type="InterPro" id="IPR036249">
    <property type="entry name" value="Thioredoxin-like_sf"/>
</dbReference>
<dbReference type="OMA" id="YPANDDA"/>
<dbReference type="InterPro" id="IPR040079">
    <property type="entry name" value="Glutathione_S-Trfase"/>
</dbReference>
<reference evidence="2 3" key="1">
    <citation type="journal article" date="2009" name="Science">
        <title>Green evolution and dynamic adaptations revealed by genomes of the marine picoeukaryotes Micromonas.</title>
        <authorList>
            <person name="Worden A.Z."/>
            <person name="Lee J.H."/>
            <person name="Mock T."/>
            <person name="Rouze P."/>
            <person name="Simmons M.P."/>
            <person name="Aerts A.L."/>
            <person name="Allen A.E."/>
            <person name="Cuvelier M.L."/>
            <person name="Derelle E."/>
            <person name="Everett M.V."/>
            <person name="Foulon E."/>
            <person name="Grimwood J."/>
            <person name="Gundlach H."/>
            <person name="Henrissat B."/>
            <person name="Napoli C."/>
            <person name="McDonald S.M."/>
            <person name="Parker M.S."/>
            <person name="Rombauts S."/>
            <person name="Salamov A."/>
            <person name="Von Dassow P."/>
            <person name="Badger J.H."/>
            <person name="Coutinho P.M."/>
            <person name="Demir E."/>
            <person name="Dubchak I."/>
            <person name="Gentemann C."/>
            <person name="Eikrem W."/>
            <person name="Gready J.E."/>
            <person name="John U."/>
            <person name="Lanier W."/>
            <person name="Lindquist E.A."/>
            <person name="Lucas S."/>
            <person name="Mayer K.F."/>
            <person name="Moreau H."/>
            <person name="Not F."/>
            <person name="Otillar R."/>
            <person name="Panaud O."/>
            <person name="Pangilinan J."/>
            <person name="Paulsen I."/>
            <person name="Piegu B."/>
            <person name="Poliakov A."/>
            <person name="Robbens S."/>
            <person name="Schmutz J."/>
            <person name="Toulza E."/>
            <person name="Wyss T."/>
            <person name="Zelensky A."/>
            <person name="Zhou K."/>
            <person name="Armbrust E.V."/>
            <person name="Bhattacharya D."/>
            <person name="Goodenough U.W."/>
            <person name="Van de Peer Y."/>
            <person name="Grigoriev I.V."/>
        </authorList>
    </citation>
    <scope>NUCLEOTIDE SEQUENCE [LARGE SCALE GENOMIC DNA]</scope>
    <source>
        <strain evidence="2 3">CCMP1545</strain>
    </source>
</reference>
<dbReference type="SUPFAM" id="SSF52833">
    <property type="entry name" value="Thioredoxin-like"/>
    <property type="match status" value="1"/>
</dbReference>
<dbReference type="Proteomes" id="UP000001876">
    <property type="component" value="Unassembled WGS sequence"/>
</dbReference>
<dbReference type="PANTHER" id="PTHR43986">
    <property type="entry name" value="ELONGATION FACTOR 1-GAMMA"/>
    <property type="match status" value="1"/>
</dbReference>
<dbReference type="SFLD" id="SFLDS00019">
    <property type="entry name" value="Glutathione_Transferase_(cytos"/>
    <property type="match status" value="1"/>
</dbReference>
<feature type="domain" description="GST N-terminal" evidence="1">
    <location>
        <begin position="3"/>
        <end position="85"/>
    </location>
</feature>
<dbReference type="STRING" id="564608.C1N7F6"/>
<dbReference type="GO" id="GO:0005634">
    <property type="term" value="C:nucleus"/>
    <property type="evidence" value="ECO:0007669"/>
    <property type="project" value="TreeGrafter"/>
</dbReference>
<dbReference type="EMBL" id="GG663749">
    <property type="protein sequence ID" value="EEH52101.1"/>
    <property type="molecule type" value="Genomic_DNA"/>
</dbReference>
<dbReference type="SUPFAM" id="SSF47616">
    <property type="entry name" value="GST C-terminal domain-like"/>
    <property type="match status" value="1"/>
</dbReference>
<dbReference type="Gene3D" id="1.20.1050.10">
    <property type="match status" value="1"/>
</dbReference>
<dbReference type="InterPro" id="IPR036282">
    <property type="entry name" value="Glutathione-S-Trfase_C_sf"/>
</dbReference>
<keyword evidence="3" id="KW-1185">Reference proteome</keyword>
<dbReference type="PROSITE" id="PS50404">
    <property type="entry name" value="GST_NTER"/>
    <property type="match status" value="1"/>
</dbReference>
<dbReference type="CDD" id="cd03044">
    <property type="entry name" value="GST_N_EF1Bgamma"/>
    <property type="match status" value="1"/>
</dbReference>
<proteinExistence type="predicted"/>
<dbReference type="InterPro" id="IPR050802">
    <property type="entry name" value="EF-GSTs"/>
</dbReference>
<dbReference type="InterPro" id="IPR004045">
    <property type="entry name" value="Glutathione_S-Trfase_N"/>
</dbReference>
<dbReference type="RefSeq" id="XP_003063728.1">
    <property type="nucleotide sequence ID" value="XM_003063682.1"/>
</dbReference>
<accession>C1N7F6</accession>
<sequence>MDLSTATKLYGPHSRALRIRAVAAWAGVDVESHRPFTEGVTNRTSWFLEKSPLGTTPLLETSDGTCVFESDAICRFLAAKCGNALYPANDDAVRARIDEWLRSFDALDCVGPGWLYPVLGIGADRGIAFDAVKERDAKRTLRAFLGILQSHFGEGGVPFSYLVRAEISLADVVGAAQARSCRCRFRLFV</sequence>
<protein>
    <submittedName>
        <fullName evidence="2">Predicted protein</fullName>
    </submittedName>
</protein>
<dbReference type="Pfam" id="PF13409">
    <property type="entry name" value="GST_N_2"/>
    <property type="match status" value="1"/>
</dbReference>
<name>C1N7F6_MICPC</name>
<dbReference type="Gene3D" id="3.40.30.10">
    <property type="entry name" value="Glutaredoxin"/>
    <property type="match status" value="1"/>
</dbReference>
<dbReference type="GeneID" id="9689169"/>
<gene>
    <name evidence="2" type="ORF">MICPUCDRAFT_53677</name>
</gene>
<dbReference type="OrthoDB" id="564189at2759"/>
<dbReference type="eggNOG" id="KOG0867">
    <property type="taxonomic scope" value="Eukaryota"/>
</dbReference>